<gene>
    <name evidence="2" type="ORF">Aco04nite_52860</name>
</gene>
<dbReference type="RefSeq" id="WP_212999927.1">
    <property type="nucleotide sequence ID" value="NZ_BAAATW010000021.1"/>
</dbReference>
<dbReference type="InterPro" id="IPR029068">
    <property type="entry name" value="Glyas_Bleomycin-R_OHBP_Dase"/>
</dbReference>
<name>A0A919SQ38_9ACTN</name>
<dbReference type="Gene3D" id="3.10.180.10">
    <property type="entry name" value="2,3-Dihydroxybiphenyl 1,2-Dioxygenase, domain 1"/>
    <property type="match status" value="1"/>
</dbReference>
<organism evidence="2 3">
    <name type="scientific">Winogradskya consettensis</name>
    <dbReference type="NCBI Taxonomy" id="113560"/>
    <lineage>
        <taxon>Bacteria</taxon>
        <taxon>Bacillati</taxon>
        <taxon>Actinomycetota</taxon>
        <taxon>Actinomycetes</taxon>
        <taxon>Micromonosporales</taxon>
        <taxon>Micromonosporaceae</taxon>
        <taxon>Winogradskya</taxon>
    </lineage>
</organism>
<sequence length="121" mass="13584">MFERLHHVLLAIPPGGEDDARAFYRDVLGMTELEKPEELRTRGGCWFRSGGWEVHLGVEKEFVPARKAHPGVLVKDLDGLAARLGTHGRPVDWDGGFPGHRRLYSFDGHGNRLEFLEPITG</sequence>
<comment type="caution">
    <text evidence="2">The sequence shown here is derived from an EMBL/GenBank/DDBJ whole genome shotgun (WGS) entry which is preliminary data.</text>
</comment>
<reference evidence="2" key="1">
    <citation type="submission" date="2021-03" db="EMBL/GenBank/DDBJ databases">
        <title>Whole genome shotgun sequence of Actinoplanes consettensis NBRC 14913.</title>
        <authorList>
            <person name="Komaki H."/>
            <person name="Tamura T."/>
        </authorList>
    </citation>
    <scope>NUCLEOTIDE SEQUENCE</scope>
    <source>
        <strain evidence="2">NBRC 14913</strain>
    </source>
</reference>
<evidence type="ECO:0000259" key="1">
    <source>
        <dbReference type="PROSITE" id="PS51819"/>
    </source>
</evidence>
<dbReference type="EMBL" id="BOQP01000029">
    <property type="protein sequence ID" value="GIM76935.1"/>
    <property type="molecule type" value="Genomic_DNA"/>
</dbReference>
<proteinExistence type="predicted"/>
<keyword evidence="3" id="KW-1185">Reference proteome</keyword>
<dbReference type="InterPro" id="IPR037523">
    <property type="entry name" value="VOC_core"/>
</dbReference>
<dbReference type="SUPFAM" id="SSF54593">
    <property type="entry name" value="Glyoxalase/Bleomycin resistance protein/Dihydroxybiphenyl dioxygenase"/>
    <property type="match status" value="1"/>
</dbReference>
<feature type="domain" description="VOC" evidence="1">
    <location>
        <begin position="4"/>
        <end position="118"/>
    </location>
</feature>
<dbReference type="PROSITE" id="PS51819">
    <property type="entry name" value="VOC"/>
    <property type="match status" value="1"/>
</dbReference>
<accession>A0A919SQ38</accession>
<dbReference type="Proteomes" id="UP000680865">
    <property type="component" value="Unassembled WGS sequence"/>
</dbReference>
<dbReference type="PANTHER" id="PTHR39175:SF1">
    <property type="entry name" value="FAMILY PROTEIN, PUTATIVE (AFU_ORTHOLOGUE AFUA_3G15060)-RELATED"/>
    <property type="match status" value="1"/>
</dbReference>
<dbReference type="PANTHER" id="PTHR39175">
    <property type="entry name" value="FAMILY PROTEIN, PUTATIVE (AFU_ORTHOLOGUE AFUA_3G15060)-RELATED"/>
    <property type="match status" value="1"/>
</dbReference>
<evidence type="ECO:0000313" key="2">
    <source>
        <dbReference type="EMBL" id="GIM76935.1"/>
    </source>
</evidence>
<dbReference type="AlphaFoldDB" id="A0A919SQ38"/>
<protein>
    <submittedName>
        <fullName evidence="2">Glyoxalase</fullName>
    </submittedName>
</protein>
<evidence type="ECO:0000313" key="3">
    <source>
        <dbReference type="Proteomes" id="UP000680865"/>
    </source>
</evidence>